<evidence type="ECO:0000313" key="2">
    <source>
        <dbReference type="EMBL" id="BAH55445.1"/>
    </source>
</evidence>
<dbReference type="RefSeq" id="WP_015890858.1">
    <property type="nucleotide sequence ID" value="NC_012522.1"/>
</dbReference>
<dbReference type="STRING" id="632772.ROP_71980"/>
<dbReference type="KEGG" id="rop:ROP_71980"/>
<dbReference type="HOGENOM" id="CLU_1617718_0_0_11"/>
<dbReference type="InterPro" id="IPR036390">
    <property type="entry name" value="WH_DNA-bd_sf"/>
</dbReference>
<evidence type="ECO:0000259" key="1">
    <source>
        <dbReference type="PROSITE" id="PS50995"/>
    </source>
</evidence>
<dbReference type="SMART" id="SM00347">
    <property type="entry name" value="HTH_MARR"/>
    <property type="match status" value="1"/>
</dbReference>
<gene>
    <name evidence="2" type="ordered locus">ROP_71980</name>
</gene>
<protein>
    <submittedName>
        <fullName evidence="2">Putative MarR family transcriptional regulator</fullName>
    </submittedName>
</protein>
<dbReference type="Proteomes" id="UP000002212">
    <property type="component" value="Chromosome"/>
</dbReference>
<sequence length="164" mass="17860">MTDPHPLPLLTPMQLLDINTRLGLEHRKLSKAIDSALRPHGLTHAKFEILNALVSATTPMTLLPLAAQLQRHWTTTSSTVDRLEAQGLTIRHTNPDNRRQSLLEPTAAGRSTHCAAQQSLHTLIESTQLVRSHCDAPTECTATSLPTSITRGLFNGCSGSIDFA</sequence>
<accession>C1B634</accession>
<dbReference type="SUPFAM" id="SSF46785">
    <property type="entry name" value="Winged helix' DNA-binding domain"/>
    <property type="match status" value="1"/>
</dbReference>
<dbReference type="InterPro" id="IPR036388">
    <property type="entry name" value="WH-like_DNA-bd_sf"/>
</dbReference>
<dbReference type="InterPro" id="IPR039422">
    <property type="entry name" value="MarR/SlyA-like"/>
</dbReference>
<organism evidence="2 3">
    <name type="scientific">Rhodococcus opacus (strain B4)</name>
    <dbReference type="NCBI Taxonomy" id="632772"/>
    <lineage>
        <taxon>Bacteria</taxon>
        <taxon>Bacillati</taxon>
        <taxon>Actinomycetota</taxon>
        <taxon>Actinomycetes</taxon>
        <taxon>Mycobacteriales</taxon>
        <taxon>Nocardiaceae</taxon>
        <taxon>Rhodococcus</taxon>
    </lineage>
</organism>
<dbReference type="OrthoDB" id="5511415at2"/>
<dbReference type="GO" id="GO:0003700">
    <property type="term" value="F:DNA-binding transcription factor activity"/>
    <property type="evidence" value="ECO:0007669"/>
    <property type="project" value="InterPro"/>
</dbReference>
<dbReference type="GO" id="GO:0006950">
    <property type="term" value="P:response to stress"/>
    <property type="evidence" value="ECO:0007669"/>
    <property type="project" value="TreeGrafter"/>
</dbReference>
<dbReference type="PANTHER" id="PTHR33164:SF43">
    <property type="entry name" value="HTH-TYPE TRANSCRIPTIONAL REPRESSOR YETL"/>
    <property type="match status" value="1"/>
</dbReference>
<reference evidence="2 3" key="1">
    <citation type="submission" date="2009-03" db="EMBL/GenBank/DDBJ databases">
        <title>Comparison of the complete genome sequences of Rhodococcus erythropolis PR4 and Rhodococcus opacus B4.</title>
        <authorList>
            <person name="Takarada H."/>
            <person name="Sekine M."/>
            <person name="Hosoyama A."/>
            <person name="Yamada R."/>
            <person name="Fujisawa T."/>
            <person name="Omata S."/>
            <person name="Shimizu A."/>
            <person name="Tsukatani N."/>
            <person name="Tanikawa S."/>
            <person name="Fujita N."/>
            <person name="Harayama S."/>
        </authorList>
    </citation>
    <scope>NUCLEOTIDE SEQUENCE [LARGE SCALE GENOMIC DNA]</scope>
    <source>
        <strain evidence="2 3">B4</strain>
    </source>
</reference>
<dbReference type="AlphaFoldDB" id="C1B634"/>
<dbReference type="InterPro" id="IPR000835">
    <property type="entry name" value="HTH_MarR-typ"/>
</dbReference>
<dbReference type="EMBL" id="AP011115">
    <property type="protein sequence ID" value="BAH55445.1"/>
    <property type="molecule type" value="Genomic_DNA"/>
</dbReference>
<evidence type="ECO:0000313" key="3">
    <source>
        <dbReference type="Proteomes" id="UP000002212"/>
    </source>
</evidence>
<feature type="domain" description="HTH marR-type" evidence="1">
    <location>
        <begin position="15"/>
        <end position="155"/>
    </location>
</feature>
<proteinExistence type="predicted"/>
<dbReference type="PROSITE" id="PS50995">
    <property type="entry name" value="HTH_MARR_2"/>
    <property type="match status" value="1"/>
</dbReference>
<dbReference type="Pfam" id="PF01047">
    <property type="entry name" value="MarR"/>
    <property type="match status" value="1"/>
</dbReference>
<dbReference type="PATRIC" id="fig|632772.20.peg.7513"/>
<name>C1B634_RHOOB</name>
<dbReference type="PANTHER" id="PTHR33164">
    <property type="entry name" value="TRANSCRIPTIONAL REGULATOR, MARR FAMILY"/>
    <property type="match status" value="1"/>
</dbReference>
<dbReference type="Gene3D" id="1.10.10.10">
    <property type="entry name" value="Winged helix-like DNA-binding domain superfamily/Winged helix DNA-binding domain"/>
    <property type="match status" value="1"/>
</dbReference>